<evidence type="ECO:0000256" key="2">
    <source>
        <dbReference type="ARBA" id="ARBA00022741"/>
    </source>
</evidence>
<evidence type="ECO:0000313" key="6">
    <source>
        <dbReference type="Proteomes" id="UP000179283"/>
    </source>
</evidence>
<dbReference type="PROSITE" id="PS50893">
    <property type="entry name" value="ABC_TRANSPORTER_2"/>
    <property type="match status" value="1"/>
</dbReference>
<protein>
    <submittedName>
        <fullName evidence="5">Nitrate/sulfonate/bicarbonate ABC transporter ATP-binding protein</fullName>
    </submittedName>
</protein>
<dbReference type="Pfam" id="PF00005">
    <property type="entry name" value="ABC_tran"/>
    <property type="match status" value="1"/>
</dbReference>
<accession>A0A1G2U5I8</accession>
<feature type="domain" description="ABC transporter" evidence="4">
    <location>
        <begin position="17"/>
        <end position="253"/>
    </location>
</feature>
<evidence type="ECO:0000259" key="4">
    <source>
        <dbReference type="PROSITE" id="PS50893"/>
    </source>
</evidence>
<dbReference type="SMART" id="SM00382">
    <property type="entry name" value="AAA"/>
    <property type="match status" value="1"/>
</dbReference>
<dbReference type="PANTHER" id="PTHR42788:SF13">
    <property type="entry name" value="ALIPHATIC SULFONATES IMPORT ATP-BINDING PROTEIN SSUB"/>
    <property type="match status" value="1"/>
</dbReference>
<dbReference type="EMBL" id="MHWD01000005">
    <property type="protein sequence ID" value="OHB04761.1"/>
    <property type="molecule type" value="Genomic_DNA"/>
</dbReference>
<keyword evidence="2" id="KW-0547">Nucleotide-binding</keyword>
<dbReference type="InterPro" id="IPR050166">
    <property type="entry name" value="ABC_transporter_ATP-bind"/>
</dbReference>
<dbReference type="InterPro" id="IPR003593">
    <property type="entry name" value="AAA+_ATPase"/>
</dbReference>
<name>A0A1G2U5I8_9BACT</name>
<dbReference type="SUPFAM" id="SSF52540">
    <property type="entry name" value="P-loop containing nucleoside triphosphate hydrolases"/>
    <property type="match status" value="1"/>
</dbReference>
<organism evidence="5 6">
    <name type="scientific">Candidatus Zambryskibacteria bacterium RIFCSPLOWO2_01_FULL_43_17</name>
    <dbReference type="NCBI Taxonomy" id="1802760"/>
    <lineage>
        <taxon>Bacteria</taxon>
        <taxon>Candidatus Zambryskiibacteriota</taxon>
    </lineage>
</organism>
<reference evidence="5 6" key="1">
    <citation type="journal article" date="2016" name="Nat. Commun.">
        <title>Thousands of microbial genomes shed light on interconnected biogeochemical processes in an aquifer system.</title>
        <authorList>
            <person name="Anantharaman K."/>
            <person name="Brown C.T."/>
            <person name="Hug L.A."/>
            <person name="Sharon I."/>
            <person name="Castelle C.J."/>
            <person name="Probst A.J."/>
            <person name="Thomas B.C."/>
            <person name="Singh A."/>
            <person name="Wilkins M.J."/>
            <person name="Karaoz U."/>
            <person name="Brodie E.L."/>
            <person name="Williams K.H."/>
            <person name="Hubbard S.S."/>
            <person name="Banfield J.F."/>
        </authorList>
    </citation>
    <scope>NUCLEOTIDE SEQUENCE [LARGE SCALE GENOMIC DNA]</scope>
</reference>
<keyword evidence="1" id="KW-0813">Transport</keyword>
<dbReference type="PANTHER" id="PTHR42788">
    <property type="entry name" value="TAURINE IMPORT ATP-BINDING PROTEIN-RELATED"/>
    <property type="match status" value="1"/>
</dbReference>
<evidence type="ECO:0000256" key="1">
    <source>
        <dbReference type="ARBA" id="ARBA00022448"/>
    </source>
</evidence>
<dbReference type="Proteomes" id="UP000179283">
    <property type="component" value="Unassembled WGS sequence"/>
</dbReference>
<dbReference type="InterPro" id="IPR017871">
    <property type="entry name" value="ABC_transporter-like_CS"/>
</dbReference>
<dbReference type="GO" id="GO:0016887">
    <property type="term" value="F:ATP hydrolysis activity"/>
    <property type="evidence" value="ECO:0007669"/>
    <property type="project" value="InterPro"/>
</dbReference>
<dbReference type="AlphaFoldDB" id="A0A1G2U5I8"/>
<dbReference type="Gene3D" id="3.40.50.300">
    <property type="entry name" value="P-loop containing nucleotide triphosphate hydrolases"/>
    <property type="match status" value="1"/>
</dbReference>
<proteinExistence type="predicted"/>
<dbReference type="GO" id="GO:0005524">
    <property type="term" value="F:ATP binding"/>
    <property type="evidence" value="ECO:0007669"/>
    <property type="project" value="UniProtKB-KW"/>
</dbReference>
<dbReference type="PROSITE" id="PS00211">
    <property type="entry name" value="ABC_TRANSPORTER_1"/>
    <property type="match status" value="1"/>
</dbReference>
<evidence type="ECO:0000256" key="3">
    <source>
        <dbReference type="ARBA" id="ARBA00022840"/>
    </source>
</evidence>
<dbReference type="CDD" id="cd03293">
    <property type="entry name" value="ABC_NrtD_SsuB_transporters"/>
    <property type="match status" value="1"/>
</dbReference>
<dbReference type="InterPro" id="IPR003439">
    <property type="entry name" value="ABC_transporter-like_ATP-bd"/>
</dbReference>
<evidence type="ECO:0000313" key="5">
    <source>
        <dbReference type="EMBL" id="OHB04761.1"/>
    </source>
</evidence>
<comment type="caution">
    <text evidence="5">The sequence shown here is derived from an EMBL/GenBank/DDBJ whole genome shotgun (WGS) entry which is preliminary data.</text>
</comment>
<dbReference type="InterPro" id="IPR027417">
    <property type="entry name" value="P-loop_NTPase"/>
</dbReference>
<sequence>MRNNIKFLDSPELSNIVELRSVSQVYGSKDGPVTVIQDLNFLIEDKPNQGQFVTILGLSGCGKSTFMRYIAGLQTPTSGEVFLRGEPRHTQPPVSMVFQKYSSLEWRTVLGNVMLPLELRGVPQKEAKELAMAMIDRVGLLGHESKYAQHPLLSGGQLQRVAIARSLVFQPDIILMDEPFSGLDVVTRYHMMELLTKLWEEYQPTIIFVTHDPIQAVFLGDDIYIMAPSPGRIVEHIPVDLPTFGRNRDTMREGRFNELVLEVTDALYRTPQDAVRGDEK</sequence>
<keyword evidence="3 5" id="KW-0067">ATP-binding</keyword>
<gene>
    <name evidence="5" type="ORF">A2920_00635</name>
</gene>